<dbReference type="EMBL" id="FUXM01000003">
    <property type="protein sequence ID" value="SJZ63414.1"/>
    <property type="molecule type" value="Genomic_DNA"/>
</dbReference>
<dbReference type="GO" id="GO:0016740">
    <property type="term" value="F:transferase activity"/>
    <property type="evidence" value="ECO:0007669"/>
    <property type="project" value="UniProtKB-KW"/>
</dbReference>
<dbReference type="InterPro" id="IPR036868">
    <property type="entry name" value="TusA-like_sf"/>
</dbReference>
<dbReference type="PANTHER" id="PTHR33279">
    <property type="entry name" value="SULFUR CARRIER PROTEIN YEDF-RELATED"/>
    <property type="match status" value="1"/>
</dbReference>
<reference evidence="4" key="1">
    <citation type="submission" date="2017-02" db="EMBL/GenBank/DDBJ databases">
        <authorList>
            <person name="Varghese N."/>
            <person name="Submissions S."/>
        </authorList>
    </citation>
    <scope>NUCLEOTIDE SEQUENCE [LARGE SCALE GENOMIC DNA]</scope>
    <source>
        <strain evidence="4">DSM 16521</strain>
    </source>
</reference>
<gene>
    <name evidence="3" type="ORF">SAMN02745885_00483</name>
</gene>
<evidence type="ECO:0000256" key="1">
    <source>
        <dbReference type="ARBA" id="ARBA00008984"/>
    </source>
</evidence>
<dbReference type="PROSITE" id="PS01148">
    <property type="entry name" value="UPF0033"/>
    <property type="match status" value="1"/>
</dbReference>
<name>A0A1T4M9M4_9FIRM</name>
<dbReference type="Gene3D" id="3.30.110.40">
    <property type="entry name" value="TusA-like domain"/>
    <property type="match status" value="1"/>
</dbReference>
<dbReference type="NCBIfam" id="NF008242">
    <property type="entry name" value="PRK11018.1"/>
    <property type="match status" value="1"/>
</dbReference>
<dbReference type="OrthoDB" id="9796234at2"/>
<dbReference type="Pfam" id="PF01206">
    <property type="entry name" value="TusA"/>
    <property type="match status" value="1"/>
</dbReference>
<accession>A0A1T4M9M4</accession>
<protein>
    <submittedName>
        <fullName evidence="3">TusA-related sulfurtransferase</fullName>
    </submittedName>
</protein>
<sequence length="84" mass="9656">MGDRSFEVDFVLDLRGEPCPYPLIYSLETISKLQPGQTLEVLADCPQSFRSVPEEAVKHGYIMMHEPIKEGPLIRFFFKVPDKK</sequence>
<dbReference type="RefSeq" id="WP_078664621.1">
    <property type="nucleotide sequence ID" value="NZ_FUXM01000003.1"/>
</dbReference>
<evidence type="ECO:0000313" key="4">
    <source>
        <dbReference type="Proteomes" id="UP000189933"/>
    </source>
</evidence>
<feature type="domain" description="UPF0033" evidence="2">
    <location>
        <begin position="12"/>
        <end position="36"/>
    </location>
</feature>
<organism evidence="3 4">
    <name type="scientific">Carboxydocella sporoproducens DSM 16521</name>
    <dbReference type="NCBI Taxonomy" id="1121270"/>
    <lineage>
        <taxon>Bacteria</taxon>
        <taxon>Bacillati</taxon>
        <taxon>Bacillota</taxon>
        <taxon>Clostridia</taxon>
        <taxon>Eubacteriales</taxon>
        <taxon>Clostridiales Family XVI. Incertae Sedis</taxon>
        <taxon>Carboxydocella</taxon>
    </lineage>
</organism>
<keyword evidence="4" id="KW-1185">Reference proteome</keyword>
<proteinExistence type="inferred from homology"/>
<keyword evidence="3" id="KW-0808">Transferase</keyword>
<comment type="similarity">
    <text evidence="1">Belongs to the sulfur carrier protein TusA family.</text>
</comment>
<evidence type="ECO:0000259" key="2">
    <source>
        <dbReference type="PROSITE" id="PS01148"/>
    </source>
</evidence>
<evidence type="ECO:0000313" key="3">
    <source>
        <dbReference type="EMBL" id="SJZ63414.1"/>
    </source>
</evidence>
<dbReference type="PANTHER" id="PTHR33279:SF6">
    <property type="entry name" value="SULFUR CARRIER PROTEIN YEDF-RELATED"/>
    <property type="match status" value="1"/>
</dbReference>
<dbReference type="SUPFAM" id="SSF64307">
    <property type="entry name" value="SirA-like"/>
    <property type="match status" value="1"/>
</dbReference>
<dbReference type="InterPro" id="IPR001455">
    <property type="entry name" value="TusA-like"/>
</dbReference>
<dbReference type="AlphaFoldDB" id="A0A1T4M9M4"/>
<dbReference type="Proteomes" id="UP000189933">
    <property type="component" value="Unassembled WGS sequence"/>
</dbReference>